<feature type="transmembrane region" description="Helical" evidence="11">
    <location>
        <begin position="1372"/>
        <end position="1396"/>
    </location>
</feature>
<dbReference type="FunFam" id="3.40.50.300:FF:000059">
    <property type="entry name" value="ABC transporter G family member 40"/>
    <property type="match status" value="1"/>
</dbReference>
<dbReference type="EMBL" id="JALJOR010000005">
    <property type="protein sequence ID" value="KAK9816709.1"/>
    <property type="molecule type" value="Genomic_DNA"/>
</dbReference>
<evidence type="ECO:0000256" key="7">
    <source>
        <dbReference type="ARBA" id="ARBA00022840"/>
    </source>
</evidence>
<keyword evidence="7" id="KW-0067">ATP-binding</keyword>
<dbReference type="SUPFAM" id="SSF52540">
    <property type="entry name" value="P-loop containing nucleoside triphosphate hydrolases"/>
    <property type="match status" value="2"/>
</dbReference>
<evidence type="ECO:0000256" key="10">
    <source>
        <dbReference type="SAM" id="MobiDB-lite"/>
    </source>
</evidence>
<dbReference type="PANTHER" id="PTHR19241">
    <property type="entry name" value="ATP-BINDING CASSETTE TRANSPORTER"/>
    <property type="match status" value="1"/>
</dbReference>
<comment type="similarity">
    <text evidence="2">Belongs to the ABC transporter superfamily. ABCG family. PDR (TC 3.A.1.205) subfamily.</text>
</comment>
<dbReference type="FunFam" id="3.40.50.300:FF:000179">
    <property type="entry name" value="ABC transporter G family member 34"/>
    <property type="match status" value="1"/>
</dbReference>
<dbReference type="InterPro" id="IPR027417">
    <property type="entry name" value="P-loop_NTPase"/>
</dbReference>
<dbReference type="CDD" id="cd03232">
    <property type="entry name" value="ABCG_PDR_domain2"/>
    <property type="match status" value="1"/>
</dbReference>
<dbReference type="Pfam" id="PF00005">
    <property type="entry name" value="ABC_tran"/>
    <property type="match status" value="2"/>
</dbReference>
<reference evidence="13 14" key="1">
    <citation type="journal article" date="2024" name="Nat. Commun.">
        <title>Phylogenomics reveals the evolutionary origins of lichenization in chlorophyte algae.</title>
        <authorList>
            <person name="Puginier C."/>
            <person name="Libourel C."/>
            <person name="Otte J."/>
            <person name="Skaloud P."/>
            <person name="Haon M."/>
            <person name="Grisel S."/>
            <person name="Petersen M."/>
            <person name="Berrin J.G."/>
            <person name="Delaux P.M."/>
            <person name="Dal Grande F."/>
            <person name="Keller J."/>
        </authorList>
    </citation>
    <scope>NUCLEOTIDE SEQUENCE [LARGE SCALE GENOMIC DNA]</scope>
    <source>
        <strain evidence="13 14">SAG 2043</strain>
    </source>
</reference>
<evidence type="ECO:0000256" key="3">
    <source>
        <dbReference type="ARBA" id="ARBA00022448"/>
    </source>
</evidence>
<proteinExistence type="inferred from homology"/>
<gene>
    <name evidence="13" type="ORF">WJX72_004056</name>
</gene>
<sequence length="1515" mass="168468">MSGYGVQSGIGQQDEVFSTASANLNTSRRRISMGGEDEEDDFEQLKRDALQQLTLSQRKRKLVLPGDEKEAVVIDISKLGQRTDSARQHRERIVDKALATKDQDNERLYTKLKQRFDRAGVKLPNVEVRFDNLSADSEVYVGNRALPSILNSYRNIVEGAIQKVGLLRGQKRPFTILKNVSGVLKPGRLTLLLGPPGSGKSTFLKALAGQLQGSKQLRLTGDITYNGERFDAFVAQRTAAYISQVDNHIAELTVRETLDFAARCQGAAQNVEALDQLVEREKELGIQPDIEIDAFMKAMAVSGKRHSIATEYTMRLLGLDVCADTIVGNNVIRGISGGQRKRVTTGEMVVGPKKALFMDEISTGLDSSTTFQIVKCLRNLTHLQQATVLVALLQPAPETFELFDDIMLLSEGHTVFFGPREEVMPFFESQGFRLPKRKGIADFLQEVTSRKDQEQYLADKSKPYSFVPVQRFADAYQESQAGQANRAALRAPYDKQQCYGDALVRTKYALPAFKAFKACLSRDWILIKRHGFLYVFRTCQVAFVAFVVSTLFFRTTLETLSLANANIYLGVTFFSTVHMLFNGYSEMSITVGTLPGFYKHRANLFFPAWAGSLPTALLRLPYSFVESMVYSCMVYWVAGFAIDAGRFFTFWLILFLVHQMAVSLFRLMGAIGRTLVAATTLGSLLLLVVIVLGGFVLIKPDIPPWWIWGFWISPLMYAQQAIAINEFTAARWSFPAPYAPGETMGQFALRNRGLFTQYYWVWLGVGVLVAYAFLFNIFVLLAQSYLGPLSSGAQGMMPEEQLIEREANRIGEAEAAKALDKRSGSVRTDKSASGPHSSRRFSFNPIRSFRQRTGDSPNADSASSSLSDIEMGQAQGSGAAAESNPAESMRAIKGVKREGGMILPFQPLAMTFHDVWYSVDLPKGAQAAPSDQREGKGKPQLMLLKAISGAFQPGILTALVGVSGAGKTTLMDVLAGRKTGGTITGDIRVGGHPKEQASFARISGYVEQNDIHSPQVTVHQSLLFSARLRLQDVDKPTVGRFVEEVMELVELTPLRNALVGLPGVSGLSVEQRKRLTIAVELVANPSIIFMDEPTTGLDARAAAIVMRTVRNTVNTGRTVVCTIHQPSIDIFEAFDDLLLMKRGGRVTYAGSLGDRSCKLIEYFEAIQGVPKIREGLNPATWMLEVSTLNMESKLGVDFADIYQNSDLARRNHELIQRLSEERGEKLHFDSQYPTSFLTQTGLILKKNFQTYWRSPQYNTVRFSFTVLVGLLIGSIYWRRGLKRASYADVLNVTGALFVTTIFLGTSNASTVQPVVAVERSVMYRERAAGMYGAFPYAIAQGLVELPYVLIQTIMYTAITYFMIHFEYDAAKLFWYLLFEYLTLLYFTLYGIAAVAVTPNVQLAAVISSFFYSLWFLFAGFIIPRPRMPGWWVWYYFLDPVSFTVYGLIESQLGDVTSSSITQPGSAPQLVKDFVHSYFGFKHSFLGYDVLVLCGFCAALWVGAAAAFRILNFNKR</sequence>
<feature type="transmembrane region" description="Helical" evidence="11">
    <location>
        <begin position="532"/>
        <end position="553"/>
    </location>
</feature>
<evidence type="ECO:0000256" key="6">
    <source>
        <dbReference type="ARBA" id="ARBA00022741"/>
    </source>
</evidence>
<evidence type="ECO:0000256" key="1">
    <source>
        <dbReference type="ARBA" id="ARBA00004141"/>
    </source>
</evidence>
<keyword evidence="14" id="KW-1185">Reference proteome</keyword>
<feature type="transmembrane region" description="Helical" evidence="11">
    <location>
        <begin position="675"/>
        <end position="698"/>
    </location>
</feature>
<evidence type="ECO:0000256" key="2">
    <source>
        <dbReference type="ARBA" id="ARBA00006012"/>
    </source>
</evidence>
<dbReference type="InterPro" id="IPR013525">
    <property type="entry name" value="ABC2_TM"/>
</dbReference>
<dbReference type="InterPro" id="IPR003593">
    <property type="entry name" value="AAA+_ATPase"/>
</dbReference>
<evidence type="ECO:0000256" key="4">
    <source>
        <dbReference type="ARBA" id="ARBA00022692"/>
    </source>
</evidence>
<dbReference type="Pfam" id="PF01061">
    <property type="entry name" value="ABC2_membrane"/>
    <property type="match status" value="2"/>
</dbReference>
<feature type="transmembrane region" description="Helical" evidence="11">
    <location>
        <begin position="634"/>
        <end position="654"/>
    </location>
</feature>
<dbReference type="Pfam" id="PF19055">
    <property type="entry name" value="ABC2_membrane_7"/>
    <property type="match status" value="1"/>
</dbReference>
<name>A0AAW1Q8M2_9CHLO</name>
<feature type="transmembrane region" description="Helical" evidence="11">
    <location>
        <begin position="704"/>
        <end position="724"/>
    </location>
</feature>
<protein>
    <recommendedName>
        <fullName evidence="12">ABC transporter domain-containing protein</fullName>
    </recommendedName>
</protein>
<feature type="transmembrane region" description="Helical" evidence="11">
    <location>
        <begin position="1402"/>
        <end position="1423"/>
    </location>
</feature>
<keyword evidence="4 11" id="KW-0812">Transmembrane</keyword>
<dbReference type="InterPro" id="IPR034001">
    <property type="entry name" value="ABCG_PDR_1"/>
</dbReference>
<dbReference type="GO" id="GO:0016020">
    <property type="term" value="C:membrane"/>
    <property type="evidence" value="ECO:0007669"/>
    <property type="project" value="UniProtKB-SubCell"/>
</dbReference>
<evidence type="ECO:0000256" key="9">
    <source>
        <dbReference type="ARBA" id="ARBA00023136"/>
    </source>
</evidence>
<feature type="compositionally biased region" description="Low complexity" evidence="10">
    <location>
        <begin position="855"/>
        <end position="881"/>
    </location>
</feature>
<evidence type="ECO:0000313" key="13">
    <source>
        <dbReference type="EMBL" id="KAK9816709.1"/>
    </source>
</evidence>
<keyword evidence="9 11" id="KW-0472">Membrane</keyword>
<evidence type="ECO:0000256" key="5">
    <source>
        <dbReference type="ARBA" id="ARBA00022737"/>
    </source>
</evidence>
<feature type="compositionally biased region" description="Basic and acidic residues" evidence="10">
    <location>
        <begin position="818"/>
        <end position="830"/>
    </location>
</feature>
<feature type="region of interest" description="Disordered" evidence="10">
    <location>
        <begin position="818"/>
        <end position="886"/>
    </location>
</feature>
<organism evidence="13 14">
    <name type="scientific">[Myrmecia] bisecta</name>
    <dbReference type="NCBI Taxonomy" id="41462"/>
    <lineage>
        <taxon>Eukaryota</taxon>
        <taxon>Viridiplantae</taxon>
        <taxon>Chlorophyta</taxon>
        <taxon>core chlorophytes</taxon>
        <taxon>Trebouxiophyceae</taxon>
        <taxon>Trebouxiales</taxon>
        <taxon>Trebouxiaceae</taxon>
        <taxon>Myrmecia</taxon>
    </lineage>
</organism>
<keyword evidence="3" id="KW-0813">Transport</keyword>
<evidence type="ECO:0000256" key="11">
    <source>
        <dbReference type="SAM" id="Phobius"/>
    </source>
</evidence>
<feature type="transmembrane region" description="Helical" evidence="11">
    <location>
        <begin position="1430"/>
        <end position="1448"/>
    </location>
</feature>
<dbReference type="GO" id="GO:0005524">
    <property type="term" value="F:ATP binding"/>
    <property type="evidence" value="ECO:0007669"/>
    <property type="project" value="UniProtKB-KW"/>
</dbReference>
<feature type="transmembrane region" description="Helical" evidence="11">
    <location>
        <begin position="1489"/>
        <end position="1510"/>
    </location>
</feature>
<dbReference type="SMART" id="SM00382">
    <property type="entry name" value="AAA"/>
    <property type="match status" value="2"/>
</dbReference>
<dbReference type="Proteomes" id="UP001489004">
    <property type="component" value="Unassembled WGS sequence"/>
</dbReference>
<evidence type="ECO:0000313" key="14">
    <source>
        <dbReference type="Proteomes" id="UP001489004"/>
    </source>
</evidence>
<evidence type="ECO:0000259" key="12">
    <source>
        <dbReference type="PROSITE" id="PS50893"/>
    </source>
</evidence>
<dbReference type="InterPro" id="IPR043926">
    <property type="entry name" value="ABCG_dom"/>
</dbReference>
<feature type="transmembrane region" description="Helical" evidence="11">
    <location>
        <begin position="565"/>
        <end position="584"/>
    </location>
</feature>
<feature type="transmembrane region" description="Helical" evidence="11">
    <location>
        <begin position="1289"/>
        <end position="1308"/>
    </location>
</feature>
<dbReference type="InterPro" id="IPR034003">
    <property type="entry name" value="ABCG_PDR_2"/>
</dbReference>
<comment type="subcellular location">
    <subcellularLocation>
        <location evidence="1">Membrane</location>
        <topology evidence="1">Multi-pass membrane protein</topology>
    </subcellularLocation>
</comment>
<accession>A0AAW1Q8M2</accession>
<feature type="transmembrane region" description="Helical" evidence="11">
    <location>
        <begin position="759"/>
        <end position="781"/>
    </location>
</feature>
<dbReference type="InterPro" id="IPR003439">
    <property type="entry name" value="ABC_transporter-like_ATP-bd"/>
</dbReference>
<feature type="domain" description="ABC transporter" evidence="12">
    <location>
        <begin position="910"/>
        <end position="1168"/>
    </location>
</feature>
<evidence type="ECO:0000256" key="8">
    <source>
        <dbReference type="ARBA" id="ARBA00022989"/>
    </source>
</evidence>
<dbReference type="GO" id="GO:0140359">
    <property type="term" value="F:ABC-type transporter activity"/>
    <property type="evidence" value="ECO:0007669"/>
    <property type="project" value="InterPro"/>
</dbReference>
<keyword evidence="5" id="KW-0677">Repeat</keyword>
<dbReference type="GO" id="GO:0071944">
    <property type="term" value="C:cell periphery"/>
    <property type="evidence" value="ECO:0007669"/>
    <property type="project" value="UniProtKB-ARBA"/>
</dbReference>
<feature type="transmembrane region" description="Helical" evidence="11">
    <location>
        <begin position="1259"/>
        <end position="1277"/>
    </location>
</feature>
<keyword evidence="8 11" id="KW-1133">Transmembrane helix</keyword>
<dbReference type="PROSITE" id="PS50893">
    <property type="entry name" value="ABC_TRANSPORTER_2"/>
    <property type="match status" value="2"/>
</dbReference>
<keyword evidence="6" id="KW-0547">Nucleotide-binding</keyword>
<dbReference type="Gene3D" id="3.40.50.300">
    <property type="entry name" value="P-loop containing nucleotide triphosphate hydrolases"/>
    <property type="match status" value="2"/>
</dbReference>
<dbReference type="Pfam" id="PF08370">
    <property type="entry name" value="PDR_assoc"/>
    <property type="match status" value="1"/>
</dbReference>
<dbReference type="InterPro" id="IPR013581">
    <property type="entry name" value="PDR_assoc"/>
</dbReference>
<comment type="caution">
    <text evidence="13">The sequence shown here is derived from an EMBL/GenBank/DDBJ whole genome shotgun (WGS) entry which is preliminary data.</text>
</comment>
<dbReference type="GO" id="GO:0016887">
    <property type="term" value="F:ATP hydrolysis activity"/>
    <property type="evidence" value="ECO:0007669"/>
    <property type="project" value="InterPro"/>
</dbReference>
<feature type="domain" description="ABC transporter" evidence="12">
    <location>
        <begin position="161"/>
        <end position="436"/>
    </location>
</feature>
<dbReference type="CDD" id="cd03233">
    <property type="entry name" value="ABCG_PDR_domain1"/>
    <property type="match status" value="1"/>
</dbReference>